<dbReference type="InterPro" id="IPR023214">
    <property type="entry name" value="HAD_sf"/>
</dbReference>
<dbReference type="InterPro" id="IPR036412">
    <property type="entry name" value="HAD-like_sf"/>
</dbReference>
<proteinExistence type="predicted"/>
<dbReference type="Proteomes" id="UP001621534">
    <property type="component" value="Unassembled WGS sequence"/>
</dbReference>
<sequence>MAAPYGSVTKTLLFDLDAYLFSHELGGTKPNPIIYDAALQALDVSRTPHDVFPHGVAMIGDSTRCDRNGLRAFAIQSLHLDRTSTGGLQNQLYRAQLMTRSEVQTRSWIA</sequence>
<organism evidence="1 2">
    <name type="scientific">Pseudomonas urmiensis</name>
    <dbReference type="NCBI Taxonomy" id="2745493"/>
    <lineage>
        <taxon>Bacteria</taxon>
        <taxon>Pseudomonadati</taxon>
        <taxon>Pseudomonadota</taxon>
        <taxon>Gammaproteobacteria</taxon>
        <taxon>Pseudomonadales</taxon>
        <taxon>Pseudomonadaceae</taxon>
        <taxon>Pseudomonas</taxon>
    </lineage>
</organism>
<accession>A0ABW8NQJ9</accession>
<dbReference type="Gene3D" id="3.40.50.1000">
    <property type="entry name" value="HAD superfamily/HAD-like"/>
    <property type="match status" value="1"/>
</dbReference>
<gene>
    <name evidence="1" type="ORF">KW869_01720</name>
</gene>
<name>A0ABW8NQJ9_9PSED</name>
<evidence type="ECO:0000313" key="2">
    <source>
        <dbReference type="Proteomes" id="UP001621534"/>
    </source>
</evidence>
<protein>
    <submittedName>
        <fullName evidence="1">HAD hydrolase-like protein</fullName>
    </submittedName>
</protein>
<comment type="caution">
    <text evidence="1">The sequence shown here is derived from an EMBL/GenBank/DDBJ whole genome shotgun (WGS) entry which is preliminary data.</text>
</comment>
<keyword evidence="2" id="KW-1185">Reference proteome</keyword>
<dbReference type="SUPFAM" id="SSF56784">
    <property type="entry name" value="HAD-like"/>
    <property type="match status" value="1"/>
</dbReference>
<evidence type="ECO:0000313" key="1">
    <source>
        <dbReference type="EMBL" id="MFK5732223.1"/>
    </source>
</evidence>
<dbReference type="EMBL" id="JAHWXS010000001">
    <property type="protein sequence ID" value="MFK5732223.1"/>
    <property type="molecule type" value="Genomic_DNA"/>
</dbReference>
<reference evidence="1 2" key="1">
    <citation type="journal article" date="2012" name="Plant Soil">
        <title>Screening of plant growth-promoting traits in arsenic-resistant bacteria isolated from the rhizosphere of soybean plants from Argentinean agricultural soil.</title>
        <authorList>
            <person name="Wevar Oller A.L."/>
            <person name="Talano M.A."/>
            <person name="Agostini E."/>
        </authorList>
    </citation>
    <scope>NUCLEOTIDE SEQUENCE [LARGE SCALE GENOMIC DNA]</scope>
    <source>
        <strain evidence="1 2">AW4</strain>
    </source>
</reference>